<dbReference type="NCBIfam" id="TIGR04057">
    <property type="entry name" value="SusC_RagA_signa"/>
    <property type="match status" value="1"/>
</dbReference>
<dbReference type="Proteomes" id="UP001501508">
    <property type="component" value="Unassembled WGS sequence"/>
</dbReference>
<name>A0ABP8LQS2_9BACT</name>
<dbReference type="InterPro" id="IPR036942">
    <property type="entry name" value="Beta-barrel_TonB_sf"/>
</dbReference>
<dbReference type="SUPFAM" id="SSF49464">
    <property type="entry name" value="Carboxypeptidase regulatory domain-like"/>
    <property type="match status" value="1"/>
</dbReference>
<organism evidence="9 10">
    <name type="scientific">Ravibacter arvi</name>
    <dbReference type="NCBI Taxonomy" id="2051041"/>
    <lineage>
        <taxon>Bacteria</taxon>
        <taxon>Pseudomonadati</taxon>
        <taxon>Bacteroidota</taxon>
        <taxon>Cytophagia</taxon>
        <taxon>Cytophagales</taxon>
        <taxon>Spirosomataceae</taxon>
        <taxon>Ravibacter</taxon>
    </lineage>
</organism>
<dbReference type="Pfam" id="PF13715">
    <property type="entry name" value="CarbopepD_reg_2"/>
    <property type="match status" value="1"/>
</dbReference>
<keyword evidence="6 7" id="KW-0998">Cell outer membrane</keyword>
<dbReference type="EMBL" id="BAABEY010000002">
    <property type="protein sequence ID" value="GAA4432776.1"/>
    <property type="molecule type" value="Genomic_DNA"/>
</dbReference>
<dbReference type="InterPro" id="IPR023997">
    <property type="entry name" value="TonB-dep_OMP_SusC/RagA_CS"/>
</dbReference>
<dbReference type="NCBIfam" id="TIGR04056">
    <property type="entry name" value="OMP_RagA_SusC"/>
    <property type="match status" value="1"/>
</dbReference>
<dbReference type="InterPro" id="IPR023996">
    <property type="entry name" value="TonB-dep_OMP_SusC/RagA"/>
</dbReference>
<evidence type="ECO:0000259" key="8">
    <source>
        <dbReference type="Pfam" id="PF07715"/>
    </source>
</evidence>
<dbReference type="Gene3D" id="2.40.170.20">
    <property type="entry name" value="TonB-dependent receptor, beta-barrel domain"/>
    <property type="match status" value="1"/>
</dbReference>
<dbReference type="Pfam" id="PF07715">
    <property type="entry name" value="Plug"/>
    <property type="match status" value="1"/>
</dbReference>
<keyword evidence="4 7" id="KW-0812">Transmembrane</keyword>
<evidence type="ECO:0000256" key="1">
    <source>
        <dbReference type="ARBA" id="ARBA00004571"/>
    </source>
</evidence>
<keyword evidence="2 7" id="KW-0813">Transport</keyword>
<keyword evidence="5 7" id="KW-0472">Membrane</keyword>
<keyword evidence="3 7" id="KW-1134">Transmembrane beta strand</keyword>
<evidence type="ECO:0000256" key="2">
    <source>
        <dbReference type="ARBA" id="ARBA00022448"/>
    </source>
</evidence>
<dbReference type="InterPro" id="IPR008969">
    <property type="entry name" value="CarboxyPept-like_regulatory"/>
</dbReference>
<reference evidence="10" key="1">
    <citation type="journal article" date="2019" name="Int. J. Syst. Evol. Microbiol.">
        <title>The Global Catalogue of Microorganisms (GCM) 10K type strain sequencing project: providing services to taxonomists for standard genome sequencing and annotation.</title>
        <authorList>
            <consortium name="The Broad Institute Genomics Platform"/>
            <consortium name="The Broad Institute Genome Sequencing Center for Infectious Disease"/>
            <person name="Wu L."/>
            <person name="Ma J."/>
        </authorList>
    </citation>
    <scope>NUCLEOTIDE SEQUENCE [LARGE SCALE GENOMIC DNA]</scope>
    <source>
        <strain evidence="10">JCM 31920</strain>
    </source>
</reference>
<proteinExistence type="inferred from homology"/>
<dbReference type="InterPro" id="IPR012910">
    <property type="entry name" value="Plug_dom"/>
</dbReference>
<dbReference type="Gene3D" id="2.170.130.10">
    <property type="entry name" value="TonB-dependent receptor, plug domain"/>
    <property type="match status" value="1"/>
</dbReference>
<evidence type="ECO:0000256" key="5">
    <source>
        <dbReference type="ARBA" id="ARBA00023136"/>
    </source>
</evidence>
<protein>
    <submittedName>
        <fullName evidence="9">SusC/RagA family TonB-linked outer membrane protein</fullName>
    </submittedName>
</protein>
<evidence type="ECO:0000256" key="4">
    <source>
        <dbReference type="ARBA" id="ARBA00022692"/>
    </source>
</evidence>
<evidence type="ECO:0000256" key="7">
    <source>
        <dbReference type="PROSITE-ProRule" id="PRU01360"/>
    </source>
</evidence>
<feature type="domain" description="TonB-dependent receptor plug" evidence="8">
    <location>
        <begin position="148"/>
        <end position="271"/>
    </location>
</feature>
<dbReference type="InterPro" id="IPR039426">
    <property type="entry name" value="TonB-dep_rcpt-like"/>
</dbReference>
<dbReference type="PROSITE" id="PS52016">
    <property type="entry name" value="TONB_DEPENDENT_REC_3"/>
    <property type="match status" value="1"/>
</dbReference>
<evidence type="ECO:0000256" key="3">
    <source>
        <dbReference type="ARBA" id="ARBA00022452"/>
    </source>
</evidence>
<dbReference type="RefSeq" id="WP_345026496.1">
    <property type="nucleotide sequence ID" value="NZ_BAABEY010000002.1"/>
</dbReference>
<comment type="similarity">
    <text evidence="7">Belongs to the TonB-dependent receptor family.</text>
</comment>
<accession>A0ABP8LQS2</accession>
<dbReference type="InterPro" id="IPR037066">
    <property type="entry name" value="Plug_dom_sf"/>
</dbReference>
<sequence>MVRNTTNLKLLRKCWKTALPIGIGILTLTSVEAAIAKNAAGAGILPGIQHADRNLRGKVVSGADGTALPGVSILLKGTQIGTTTDVSGNFELRVGDSPDQVLVLSYIGFETREVTIGNRNVWEIRLEEKAEILKEAVVTALGIKREERSIGYSIAKVDGKEFNRVSQENVLNAMSGKVAGVTINQTGGTGSSVSMVIRGATSLNNDNQPLFVIDGVPVANTLNNVTQIGNDNRVDYGNAISSLNPDDIANVTVLKGPSAAALYGSRAGNGVVLITTKSGQGVDKMTVSVTSNTVFDKPYKFLKWQSKFGPGRFSAIPVKVSGNPLTNPLNSLIEEAAGALYGAELDKGYEAPQWNSPLDDDGKKIPTPLVSYPDNVKNFVRTAITTTNGVSVANSSSLYNYRISYANMRHRGLIPNSDLFRNTLNINSGIKVSKKLTIGTNLDFSRNNSNNRPASERGTNPLQWAYNMSPHMDIREFRDYWAPGLTGLQQRVPFQGTNNPYFLAYEVNNSFVRDRVYGNVKADWQITNEFSLMLRYGLDTYNEQRETKIANSYSDDAKGVYGVLNMKNFESNADFLATYKKNLSDFSLSASVGGNIRRQNGNSTYAGSKGQAGLIEPGVYTIQNILPANLNYSSSRFERGVNSLYGMATLGFRDFAYLDISGRNDWSSTLPGAKPYFYPSASLSVLANEILGLSQNINMLKLRAGYAQVGNDAGAYQLQQVLANAGAWGDVPRLTTSGSLLNAHLKPETATSYEGGVDLTLYNNRVNFSATAYLVDNRNQIFGTAMAPSTGYTSQNINAGLLRSRGVELTLGGSPVKAGSFSWDLAFNWTRNRTRIMELPDEMPFFTFWQDAKGGAWTYAGQDIGDIYGPEIAVVEDPKSPYYKWPLLQRDASNGWALHKVAAEGQASKNKVGNFNPKFIMGMQNSVSYKNFRLNFTIDWRNGGNFVSQTYRYGMSNGQTQLALDRLIDAGGRQGKELRDWLVANQETMIKISGNVFPMVGYPTPEHTSFPTYYGAVLPYGGVIIPGVYEAAGPDGTTILVENLGENINPGRKTLGTQPAPYAAANPWDFIQPTVFDASYIKLREISLSYQLPARLMKTWKLQDASISVYSRNVILWTAAKINIDPENAYQPQADANAGVQFKQGIERYNVNPMVIPVGVKLNVTF</sequence>
<keyword evidence="10" id="KW-1185">Reference proteome</keyword>
<evidence type="ECO:0000313" key="10">
    <source>
        <dbReference type="Proteomes" id="UP001501508"/>
    </source>
</evidence>
<evidence type="ECO:0000313" key="9">
    <source>
        <dbReference type="EMBL" id="GAA4432776.1"/>
    </source>
</evidence>
<gene>
    <name evidence="9" type="ORF">GCM10023091_05410</name>
</gene>
<comment type="subcellular location">
    <subcellularLocation>
        <location evidence="1 7">Cell outer membrane</location>
        <topology evidence="1 7">Multi-pass membrane protein</topology>
    </subcellularLocation>
</comment>
<evidence type="ECO:0000256" key="6">
    <source>
        <dbReference type="ARBA" id="ARBA00023237"/>
    </source>
</evidence>
<comment type="caution">
    <text evidence="9">The sequence shown here is derived from an EMBL/GenBank/DDBJ whole genome shotgun (WGS) entry which is preliminary data.</text>
</comment>
<dbReference type="SUPFAM" id="SSF56935">
    <property type="entry name" value="Porins"/>
    <property type="match status" value="1"/>
</dbReference>